<dbReference type="Pfam" id="PF00501">
    <property type="entry name" value="AMP-binding"/>
    <property type="match status" value="1"/>
</dbReference>
<dbReference type="GO" id="GO:0005737">
    <property type="term" value="C:cytoplasm"/>
    <property type="evidence" value="ECO:0007669"/>
    <property type="project" value="TreeGrafter"/>
</dbReference>
<name>A0A412PCD2_9FIRM</name>
<dbReference type="GO" id="GO:0031177">
    <property type="term" value="F:phosphopantetheine binding"/>
    <property type="evidence" value="ECO:0007669"/>
    <property type="project" value="TreeGrafter"/>
</dbReference>
<dbReference type="Gene3D" id="3.40.50.12780">
    <property type="entry name" value="N-terminal domain of ligase-like"/>
    <property type="match status" value="1"/>
</dbReference>
<proteinExistence type="predicted"/>
<dbReference type="EMBL" id="QRWX01000003">
    <property type="protein sequence ID" value="RGT54891.1"/>
    <property type="molecule type" value="Genomic_DNA"/>
</dbReference>
<evidence type="ECO:0000313" key="2">
    <source>
        <dbReference type="EMBL" id="RGT54891.1"/>
    </source>
</evidence>
<dbReference type="Proteomes" id="UP000284731">
    <property type="component" value="Unassembled WGS sequence"/>
</dbReference>
<dbReference type="InterPro" id="IPR042099">
    <property type="entry name" value="ANL_N_sf"/>
</dbReference>
<dbReference type="InterPro" id="IPR045851">
    <property type="entry name" value="AMP-bd_C_sf"/>
</dbReference>
<dbReference type="Gene3D" id="3.30.300.30">
    <property type="match status" value="1"/>
</dbReference>
<evidence type="ECO:0000313" key="3">
    <source>
        <dbReference type="Proteomes" id="UP000284731"/>
    </source>
</evidence>
<dbReference type="GO" id="GO:0043041">
    <property type="term" value="P:amino acid activation for nonribosomal peptide biosynthetic process"/>
    <property type="evidence" value="ECO:0007669"/>
    <property type="project" value="TreeGrafter"/>
</dbReference>
<accession>A0A412PCD2</accession>
<dbReference type="GO" id="GO:0044550">
    <property type="term" value="P:secondary metabolite biosynthetic process"/>
    <property type="evidence" value="ECO:0007669"/>
    <property type="project" value="TreeGrafter"/>
</dbReference>
<dbReference type="InterPro" id="IPR000873">
    <property type="entry name" value="AMP-dep_synth/lig_dom"/>
</dbReference>
<dbReference type="PANTHER" id="PTHR45527:SF1">
    <property type="entry name" value="FATTY ACID SYNTHASE"/>
    <property type="match status" value="1"/>
</dbReference>
<organism evidence="2 3">
    <name type="scientific">Solobacterium moorei</name>
    <dbReference type="NCBI Taxonomy" id="102148"/>
    <lineage>
        <taxon>Bacteria</taxon>
        <taxon>Bacillati</taxon>
        <taxon>Bacillota</taxon>
        <taxon>Erysipelotrichia</taxon>
        <taxon>Erysipelotrichales</taxon>
        <taxon>Erysipelotrichaceae</taxon>
        <taxon>Solobacterium</taxon>
    </lineage>
</organism>
<dbReference type="InterPro" id="IPR010071">
    <property type="entry name" value="AA_adenyl_dom"/>
</dbReference>
<dbReference type="AlphaFoldDB" id="A0A412PCD2"/>
<protein>
    <submittedName>
        <fullName evidence="2">Amino acid adenylation domain-containing protein</fullName>
    </submittedName>
</protein>
<dbReference type="RefSeq" id="WP_118764956.1">
    <property type="nucleotide sequence ID" value="NZ_CABJCF010000003.1"/>
</dbReference>
<gene>
    <name evidence="2" type="ORF">DWX20_06895</name>
</gene>
<comment type="caution">
    <text evidence="2">The sequence shown here is derived from an EMBL/GenBank/DDBJ whole genome shotgun (WGS) entry which is preliminary data.</text>
</comment>
<feature type="domain" description="AMP-dependent synthetase/ligase" evidence="1">
    <location>
        <begin position="10"/>
        <end position="367"/>
    </location>
</feature>
<reference evidence="2 3" key="1">
    <citation type="submission" date="2018-08" db="EMBL/GenBank/DDBJ databases">
        <title>A genome reference for cultivated species of the human gut microbiota.</title>
        <authorList>
            <person name="Zou Y."/>
            <person name="Xue W."/>
            <person name="Luo G."/>
        </authorList>
    </citation>
    <scope>NUCLEOTIDE SEQUENCE [LARGE SCALE GENOMIC DNA]</scope>
    <source>
        <strain evidence="2 3">AF18-46</strain>
    </source>
</reference>
<dbReference type="PROSITE" id="PS00455">
    <property type="entry name" value="AMP_BINDING"/>
    <property type="match status" value="1"/>
</dbReference>
<dbReference type="InterPro" id="IPR020845">
    <property type="entry name" value="AMP-binding_CS"/>
</dbReference>
<dbReference type="PANTHER" id="PTHR45527">
    <property type="entry name" value="NONRIBOSOMAL PEPTIDE SYNTHETASE"/>
    <property type="match status" value="1"/>
</dbReference>
<evidence type="ECO:0000259" key="1">
    <source>
        <dbReference type="Pfam" id="PF00501"/>
    </source>
</evidence>
<dbReference type="SUPFAM" id="SSF56801">
    <property type="entry name" value="Acetyl-CoA synthetase-like"/>
    <property type="match status" value="1"/>
</dbReference>
<dbReference type="NCBIfam" id="TIGR01733">
    <property type="entry name" value="AA-adenyl-dom"/>
    <property type="match status" value="1"/>
</dbReference>
<dbReference type="CDD" id="cd05930">
    <property type="entry name" value="A_NRPS"/>
    <property type="match status" value="1"/>
</dbReference>
<sequence>MTKNILEWLEASYQKHPSKIAVADETAEMTYEELVKDAKILGTKLATYIQPRQAVAMYMEKSNTTLAAMYGAVYAGGFYSLIDTRQPIGRIEKIIEVLNPKVILSNERFYEEAREKLGPTANIVKVEDIINEGIINENMLAGIRKQAASTDPLYVNFTSGSTGVPKGVVVGHGSVIDFIPEFVKISGICADDRIANQAPFDFDVSVKDIYSSIYVGARVELIPREFFSNPTHLMDFLCDHQVTVLTWAVSAMCFVSIMNGFGYRNPATIRLVMFSGEVMPIKHLNIWMKNCPKAEFINLYGPTEITCNCTYYRLENREYAADEIIPIGSAFDNEKVFLLSDENQLVDMPNESGEICVAGACLALGYYHDVEKTAAVFVQNPLNTVYYERMYRTGDLAKYNEQGELVYIGRKDFQIKHLGHRIELGEIESLVQGRNGVVRACAIYDHNKKRIYLFWLGDRDQKELHNELKVVMPSYMVPNKLVHLDEMPMTKNGKIDRAVLKKMEGIE</sequence>